<proteinExistence type="predicted"/>
<dbReference type="InterPro" id="IPR013783">
    <property type="entry name" value="Ig-like_fold"/>
</dbReference>
<dbReference type="Pfam" id="PF08205">
    <property type="entry name" value="C2-set_2"/>
    <property type="match status" value="1"/>
</dbReference>
<keyword evidence="4" id="KW-1185">Reference proteome</keyword>
<dbReference type="Gene3D" id="2.60.40.10">
    <property type="entry name" value="Immunoglobulins"/>
    <property type="match status" value="2"/>
</dbReference>
<comment type="caution">
    <text evidence="3">The sequence shown here is derived from an EMBL/GenBank/DDBJ whole genome shotgun (WGS) entry which is preliminary data.</text>
</comment>
<dbReference type="InterPro" id="IPR007110">
    <property type="entry name" value="Ig-like_dom"/>
</dbReference>
<evidence type="ECO:0000259" key="2">
    <source>
        <dbReference type="PROSITE" id="PS50835"/>
    </source>
</evidence>
<gene>
    <name evidence="3" type="ORF">CDAR_12392</name>
</gene>
<feature type="domain" description="Ig-like" evidence="2">
    <location>
        <begin position="121"/>
        <end position="197"/>
    </location>
</feature>
<dbReference type="SUPFAM" id="SSF48726">
    <property type="entry name" value="Immunoglobulin"/>
    <property type="match status" value="1"/>
</dbReference>
<protein>
    <recommendedName>
        <fullName evidence="2">Ig-like domain-containing protein</fullName>
    </recommendedName>
</protein>
<name>A0AAV4V2H6_9ARAC</name>
<evidence type="ECO:0000313" key="3">
    <source>
        <dbReference type="EMBL" id="GIY64208.1"/>
    </source>
</evidence>
<reference evidence="3 4" key="1">
    <citation type="submission" date="2021-06" db="EMBL/GenBank/DDBJ databases">
        <title>Caerostris darwini draft genome.</title>
        <authorList>
            <person name="Kono N."/>
            <person name="Arakawa K."/>
        </authorList>
    </citation>
    <scope>NUCLEOTIDE SEQUENCE [LARGE SCALE GENOMIC DNA]</scope>
</reference>
<dbReference type="PANTHER" id="PTHR23278:SF19">
    <property type="entry name" value="OBSCURIN"/>
    <property type="match status" value="1"/>
</dbReference>
<sequence length="464" mass="51625">MLEKTDISYLHLCPNNPPREVIIMNENGENLQGIIGPYNEGSSLTLFCEADQGLPALRWWRDDVVLDDFYIVTEQNFSRNKLYLEILKRTDFMVNLTCSVIDNNITDPIASSVIIDMNLKPTEVLITSLYHPLTEGYPHELICLARGARPPAQVTWFLDGKKLKSQITESIVKEENLTQSCLTFQPSDSDSYRNLSCVGENPDIPFSKLEDTWMLEIQPPPEVTTQVSVLEDPPEEPKNCEVTNSSSKCILVECMKDQDEGLEQLFQLDVFDTSSKELLVNITDFNPEFHVCSLPAESSFLLLLYAINTYGESKRIEIHANTTSFDEDSDDDDDNGSEIILITLGASFLLLVLGAAISLYKIRASAGGEDGNIITSEDGCINNQQKAYILGNLESGVANEKDVIQSNLNTGTSTSLPMLPISDPIVDVRIQSCPNDPTLTMSHGEFPLLSSNLILQVKFSSFFI</sequence>
<dbReference type="Proteomes" id="UP001054837">
    <property type="component" value="Unassembled WGS sequence"/>
</dbReference>
<dbReference type="InterPro" id="IPR013162">
    <property type="entry name" value="CD80_C2-set"/>
</dbReference>
<organism evidence="3 4">
    <name type="scientific">Caerostris darwini</name>
    <dbReference type="NCBI Taxonomy" id="1538125"/>
    <lineage>
        <taxon>Eukaryota</taxon>
        <taxon>Metazoa</taxon>
        <taxon>Ecdysozoa</taxon>
        <taxon>Arthropoda</taxon>
        <taxon>Chelicerata</taxon>
        <taxon>Arachnida</taxon>
        <taxon>Araneae</taxon>
        <taxon>Araneomorphae</taxon>
        <taxon>Entelegynae</taxon>
        <taxon>Araneoidea</taxon>
        <taxon>Araneidae</taxon>
        <taxon>Caerostris</taxon>
    </lineage>
</organism>
<keyword evidence="1" id="KW-1015">Disulfide bond</keyword>
<dbReference type="PANTHER" id="PTHR23278">
    <property type="entry name" value="SIDESTEP PROTEIN"/>
    <property type="match status" value="1"/>
</dbReference>
<dbReference type="AlphaFoldDB" id="A0AAV4V2H6"/>
<dbReference type="EMBL" id="BPLQ01012290">
    <property type="protein sequence ID" value="GIY64208.1"/>
    <property type="molecule type" value="Genomic_DNA"/>
</dbReference>
<dbReference type="PROSITE" id="PS50835">
    <property type="entry name" value="IG_LIKE"/>
    <property type="match status" value="1"/>
</dbReference>
<dbReference type="InterPro" id="IPR036179">
    <property type="entry name" value="Ig-like_dom_sf"/>
</dbReference>
<evidence type="ECO:0000256" key="1">
    <source>
        <dbReference type="ARBA" id="ARBA00023157"/>
    </source>
</evidence>
<evidence type="ECO:0000313" key="4">
    <source>
        <dbReference type="Proteomes" id="UP001054837"/>
    </source>
</evidence>
<accession>A0AAV4V2H6</accession>